<keyword evidence="2" id="KW-0547">Nucleotide-binding</keyword>
<feature type="domain" description="tRNA synthetases class I catalytic" evidence="5">
    <location>
        <begin position="82"/>
        <end position="122"/>
    </location>
</feature>
<evidence type="ECO:0000256" key="1">
    <source>
        <dbReference type="ARBA" id="ARBA00022598"/>
    </source>
</evidence>
<proteinExistence type="predicted"/>
<dbReference type="OrthoDB" id="783695at2759"/>
<gene>
    <name evidence="6" type="ORF">A4U43_C04F6450</name>
</gene>
<dbReference type="EMBL" id="CM007384">
    <property type="protein sequence ID" value="ONK71248.1"/>
    <property type="molecule type" value="Genomic_DNA"/>
</dbReference>
<dbReference type="GO" id="GO:0006423">
    <property type="term" value="P:cysteinyl-tRNA aminoacylation"/>
    <property type="evidence" value="ECO:0007669"/>
    <property type="project" value="TreeGrafter"/>
</dbReference>
<evidence type="ECO:0000313" key="7">
    <source>
        <dbReference type="Proteomes" id="UP000243459"/>
    </source>
</evidence>
<dbReference type="Gene3D" id="3.40.50.620">
    <property type="entry name" value="HUPs"/>
    <property type="match status" value="1"/>
</dbReference>
<dbReference type="Pfam" id="PF01406">
    <property type="entry name" value="tRNA-synt_1e"/>
    <property type="match status" value="1"/>
</dbReference>
<evidence type="ECO:0000256" key="4">
    <source>
        <dbReference type="SAM" id="MobiDB-lite"/>
    </source>
</evidence>
<feature type="region of interest" description="Disordered" evidence="4">
    <location>
        <begin position="44"/>
        <end position="66"/>
    </location>
</feature>
<dbReference type="InterPro" id="IPR014729">
    <property type="entry name" value="Rossmann-like_a/b/a_fold"/>
</dbReference>
<name>A0A5P1EYP3_ASPOF</name>
<evidence type="ECO:0000256" key="2">
    <source>
        <dbReference type="ARBA" id="ARBA00022741"/>
    </source>
</evidence>
<reference evidence="7" key="1">
    <citation type="journal article" date="2017" name="Nat. Commun.">
        <title>The asparagus genome sheds light on the origin and evolution of a young Y chromosome.</title>
        <authorList>
            <person name="Harkess A."/>
            <person name="Zhou J."/>
            <person name="Xu C."/>
            <person name="Bowers J.E."/>
            <person name="Van der Hulst R."/>
            <person name="Ayyampalayam S."/>
            <person name="Mercati F."/>
            <person name="Riccardi P."/>
            <person name="McKain M.R."/>
            <person name="Kakrana A."/>
            <person name="Tang H."/>
            <person name="Ray J."/>
            <person name="Groenendijk J."/>
            <person name="Arikit S."/>
            <person name="Mathioni S.M."/>
            <person name="Nakano M."/>
            <person name="Shan H."/>
            <person name="Telgmann-Rauber A."/>
            <person name="Kanno A."/>
            <person name="Yue Z."/>
            <person name="Chen H."/>
            <person name="Li W."/>
            <person name="Chen Y."/>
            <person name="Xu X."/>
            <person name="Zhang Y."/>
            <person name="Luo S."/>
            <person name="Chen H."/>
            <person name="Gao J."/>
            <person name="Mao Z."/>
            <person name="Pires J.C."/>
            <person name="Luo M."/>
            <person name="Kudrna D."/>
            <person name="Wing R.A."/>
            <person name="Meyers B.C."/>
            <person name="Yi K."/>
            <person name="Kong H."/>
            <person name="Lavrijsen P."/>
            <person name="Sunseri F."/>
            <person name="Falavigna A."/>
            <person name="Ye Y."/>
            <person name="Leebens-Mack J.H."/>
            <person name="Chen G."/>
        </authorList>
    </citation>
    <scope>NUCLEOTIDE SEQUENCE [LARGE SCALE GENOMIC DNA]</scope>
    <source>
        <strain evidence="7">cv. DH0086</strain>
    </source>
</reference>
<evidence type="ECO:0000313" key="6">
    <source>
        <dbReference type="EMBL" id="ONK71248.1"/>
    </source>
</evidence>
<organism evidence="6 7">
    <name type="scientific">Asparagus officinalis</name>
    <name type="common">Garden asparagus</name>
    <dbReference type="NCBI Taxonomy" id="4686"/>
    <lineage>
        <taxon>Eukaryota</taxon>
        <taxon>Viridiplantae</taxon>
        <taxon>Streptophyta</taxon>
        <taxon>Embryophyta</taxon>
        <taxon>Tracheophyta</taxon>
        <taxon>Spermatophyta</taxon>
        <taxon>Magnoliopsida</taxon>
        <taxon>Liliopsida</taxon>
        <taxon>Asparagales</taxon>
        <taxon>Asparagaceae</taxon>
        <taxon>Asparagoideae</taxon>
        <taxon>Asparagus</taxon>
    </lineage>
</organism>
<evidence type="ECO:0000256" key="3">
    <source>
        <dbReference type="ARBA" id="ARBA00022840"/>
    </source>
</evidence>
<keyword evidence="1" id="KW-0436">Ligase</keyword>
<sequence>MAATLLKSSTLLCPSLAFTKSTAKPHLHSNLRSLLFRSRSRTLSLASRSPSTKPNDADSNNGSPPAPEVYLYNTMSISKEMFKPRVEGRVGMYVCGVIAYDLSHIEHARVYVTFDVLYRGLLLSKDQRR</sequence>
<evidence type="ECO:0000259" key="5">
    <source>
        <dbReference type="Pfam" id="PF01406"/>
    </source>
</evidence>
<protein>
    <recommendedName>
        <fullName evidence="5">tRNA synthetases class I catalytic domain-containing protein</fullName>
    </recommendedName>
</protein>
<dbReference type="InterPro" id="IPR032678">
    <property type="entry name" value="tRNA-synt_1_cat_dom"/>
</dbReference>
<dbReference type="Gramene" id="ONK71248">
    <property type="protein sequence ID" value="ONK71248"/>
    <property type="gene ID" value="A4U43_C04F6450"/>
</dbReference>
<dbReference type="SUPFAM" id="SSF52374">
    <property type="entry name" value="Nucleotidylyl transferase"/>
    <property type="match status" value="1"/>
</dbReference>
<dbReference type="Proteomes" id="UP000243459">
    <property type="component" value="Chromosome 4"/>
</dbReference>
<keyword evidence="7" id="KW-1185">Reference proteome</keyword>
<dbReference type="InterPro" id="IPR024909">
    <property type="entry name" value="Cys-tRNA/MSH_ligase"/>
</dbReference>
<feature type="compositionally biased region" description="Polar residues" evidence="4">
    <location>
        <begin position="52"/>
        <end position="63"/>
    </location>
</feature>
<dbReference type="GO" id="GO:0005737">
    <property type="term" value="C:cytoplasm"/>
    <property type="evidence" value="ECO:0007669"/>
    <property type="project" value="TreeGrafter"/>
</dbReference>
<dbReference type="GO" id="GO:0004817">
    <property type="term" value="F:cysteine-tRNA ligase activity"/>
    <property type="evidence" value="ECO:0007669"/>
    <property type="project" value="TreeGrafter"/>
</dbReference>
<dbReference type="PANTHER" id="PTHR10890">
    <property type="entry name" value="CYSTEINYL-TRNA SYNTHETASE"/>
    <property type="match status" value="1"/>
</dbReference>
<dbReference type="PANTHER" id="PTHR10890:SF25">
    <property type="entry name" value="CYSTEINE--TRNA LIGASE, CHLOROPLASTIC_MITOCHONDRIAL"/>
    <property type="match status" value="1"/>
</dbReference>
<keyword evidence="3" id="KW-0067">ATP-binding</keyword>
<dbReference type="GO" id="GO:0005524">
    <property type="term" value="F:ATP binding"/>
    <property type="evidence" value="ECO:0007669"/>
    <property type="project" value="UniProtKB-KW"/>
</dbReference>
<dbReference type="AlphaFoldDB" id="A0A5P1EYP3"/>
<accession>A0A5P1EYP3</accession>